<dbReference type="HOGENOM" id="CLU_102089_0_0_6"/>
<dbReference type="InterPro" id="IPR024572">
    <property type="entry name" value="RcnB"/>
</dbReference>
<protein>
    <submittedName>
        <fullName evidence="3">Predicted integral membrane protein</fullName>
    </submittedName>
</protein>
<feature type="chain" id="PRO_5003117999" evidence="2">
    <location>
        <begin position="26"/>
        <end position="160"/>
    </location>
</feature>
<keyword evidence="4" id="KW-1185">Reference proteome</keyword>
<dbReference type="Pfam" id="PF11776">
    <property type="entry name" value="RcnB"/>
    <property type="match status" value="1"/>
</dbReference>
<name>D8MPH5_ERWBE</name>
<sequence>MKKTTLALLMTVFTASTLFSTVSQAEGPPGQPWHQQGGHDGHGGPDGHGGGPGRGPDRGHDDRGHNDRGHDNHDRGHDNRGPDRHYESRDRFAWQGHDFRRGDRLPPHYRYDDYRVNDWHERGLREPPRGENWAYIDGNYVLIAAATGVITSILLNNAFH</sequence>
<keyword evidence="2" id="KW-0732">Signal</keyword>
<dbReference type="Gene3D" id="3.10.450.160">
    <property type="entry name" value="inner membrane protein cigr"/>
    <property type="match status" value="1"/>
</dbReference>
<dbReference type="Proteomes" id="UP000008793">
    <property type="component" value="Chromosome"/>
</dbReference>
<dbReference type="eggNOG" id="COG5455">
    <property type="taxonomic scope" value="Bacteria"/>
</dbReference>
<evidence type="ECO:0000313" key="3">
    <source>
        <dbReference type="EMBL" id="CAX58732.1"/>
    </source>
</evidence>
<dbReference type="STRING" id="634500.EbC_12010"/>
<evidence type="ECO:0000256" key="2">
    <source>
        <dbReference type="SAM" id="SignalP"/>
    </source>
</evidence>
<reference evidence="3 4" key="1">
    <citation type="journal article" date="2010" name="BMC Genomics">
        <title>Genome comparison of the epiphytic bacteria Erwinia billingiae and E. tasmaniensis with the pear pathogen E. pyrifoliae.</title>
        <authorList>
            <person name="Kube M."/>
            <person name="Migdoll A.M."/>
            <person name="Gehring I."/>
            <person name="Heitmann K."/>
            <person name="Mayer Y."/>
            <person name="Kuhl H."/>
            <person name="Knaust F."/>
            <person name="Geider K."/>
            <person name="Reinhardt R."/>
        </authorList>
    </citation>
    <scope>NUCLEOTIDE SEQUENCE [LARGE SCALE GENOMIC DNA]</scope>
    <source>
        <strain evidence="3 4">Eb661</strain>
    </source>
</reference>
<feature type="signal peptide" evidence="2">
    <location>
        <begin position="1"/>
        <end position="25"/>
    </location>
</feature>
<proteinExistence type="predicted"/>
<organism evidence="4">
    <name type="scientific">Erwinia billingiae (strain Eb661)</name>
    <dbReference type="NCBI Taxonomy" id="634500"/>
    <lineage>
        <taxon>Bacteria</taxon>
        <taxon>Pseudomonadati</taxon>
        <taxon>Pseudomonadota</taxon>
        <taxon>Gammaproteobacteria</taxon>
        <taxon>Enterobacterales</taxon>
        <taxon>Erwiniaceae</taxon>
        <taxon>Erwinia</taxon>
    </lineage>
</organism>
<accession>D8MPH5</accession>
<dbReference type="RefSeq" id="WP_013201228.1">
    <property type="nucleotide sequence ID" value="NC_014306.1"/>
</dbReference>
<evidence type="ECO:0000256" key="1">
    <source>
        <dbReference type="SAM" id="MobiDB-lite"/>
    </source>
</evidence>
<gene>
    <name evidence="3" type="ordered locus">EbC_12010</name>
</gene>
<dbReference type="GeneID" id="90511218"/>
<dbReference type="KEGG" id="ebi:EbC_12010"/>
<dbReference type="EMBL" id="FP236843">
    <property type="protein sequence ID" value="CAX58732.1"/>
    <property type="molecule type" value="Genomic_DNA"/>
</dbReference>
<evidence type="ECO:0000313" key="4">
    <source>
        <dbReference type="Proteomes" id="UP000008793"/>
    </source>
</evidence>
<feature type="region of interest" description="Disordered" evidence="1">
    <location>
        <begin position="23"/>
        <end position="90"/>
    </location>
</feature>
<feature type="compositionally biased region" description="Basic and acidic residues" evidence="1">
    <location>
        <begin position="55"/>
        <end position="90"/>
    </location>
</feature>
<dbReference type="AlphaFoldDB" id="D8MPH5"/>